<dbReference type="InterPro" id="IPR050065">
    <property type="entry name" value="GlmU-like"/>
</dbReference>
<dbReference type="Pfam" id="PF12804">
    <property type="entry name" value="NTP_transf_3"/>
    <property type="match status" value="1"/>
</dbReference>
<comment type="caution">
    <text evidence="4">The sequence shown here is derived from an EMBL/GenBank/DDBJ whole genome shotgun (WGS) entry which is preliminary data.</text>
</comment>
<proteinExistence type="predicted"/>
<name>A0A1U7IRJ8_9CYAN</name>
<evidence type="ECO:0000259" key="3">
    <source>
        <dbReference type="Pfam" id="PF12804"/>
    </source>
</evidence>
<reference evidence="4 5" key="1">
    <citation type="submission" date="2016-11" db="EMBL/GenBank/DDBJ databases">
        <title>Draft Genome Sequences of Nine Cyanobacterial Strains from Diverse Habitats.</title>
        <authorList>
            <person name="Zhu T."/>
            <person name="Hou S."/>
            <person name="Lu X."/>
            <person name="Hess W.R."/>
        </authorList>
    </citation>
    <scope>NUCLEOTIDE SEQUENCE [LARGE SCALE GENOMIC DNA]</scope>
    <source>
        <strain evidence="4 5">IAM M-71</strain>
    </source>
</reference>
<sequence>MQAIILAAGCGSRLAPVLKGKPKCLAPVGEVNLIEYQLAALHSFGITDVCVVLGYCGNQVRQAIGDRCHYVVNRRYAKTNSLYSLWLTRNWVCDDFILMNSDILAHPEVYRRLLETPGNALAYDSSSGTEAEHMKVAFRGKKLKRISKSLSVEKAHGESTGLLKFTASTVRSFFNAAEKALVMGGENQWAPAAIEQLAHEMPIRGVDIADLPWVEIDFPEDWHHACERIWPKIRRAVVSSRLKHTVPSPAALRELLLESEVA</sequence>
<gene>
    <name evidence="4" type="ORF">NIES2119_03440</name>
</gene>
<organism evidence="4 5">
    <name type="scientific">[Phormidium ambiguum] IAM M-71</name>
    <dbReference type="NCBI Taxonomy" id="454136"/>
    <lineage>
        <taxon>Bacteria</taxon>
        <taxon>Bacillati</taxon>
        <taxon>Cyanobacteriota</taxon>
        <taxon>Cyanophyceae</taxon>
        <taxon>Oscillatoriophycideae</taxon>
        <taxon>Aerosakkonematales</taxon>
        <taxon>Aerosakkonemataceae</taxon>
        <taxon>Floridanema</taxon>
    </lineage>
</organism>
<dbReference type="RefSeq" id="WP_073592076.1">
    <property type="nucleotide sequence ID" value="NZ_MRCE01000003.1"/>
</dbReference>
<keyword evidence="1" id="KW-0808">Transferase</keyword>
<feature type="domain" description="MobA-like NTP transferase" evidence="3">
    <location>
        <begin position="3"/>
        <end position="146"/>
    </location>
</feature>
<dbReference type="OrthoDB" id="9803871at2"/>
<dbReference type="AlphaFoldDB" id="A0A1U7IRJ8"/>
<dbReference type="CDD" id="cd02523">
    <property type="entry name" value="PC_cytidylyltransferase"/>
    <property type="match status" value="1"/>
</dbReference>
<dbReference type="GO" id="GO:0016779">
    <property type="term" value="F:nucleotidyltransferase activity"/>
    <property type="evidence" value="ECO:0007669"/>
    <property type="project" value="UniProtKB-KW"/>
</dbReference>
<evidence type="ECO:0000256" key="2">
    <source>
        <dbReference type="ARBA" id="ARBA00022695"/>
    </source>
</evidence>
<evidence type="ECO:0000313" key="5">
    <source>
        <dbReference type="Proteomes" id="UP000185860"/>
    </source>
</evidence>
<dbReference type="STRING" id="454136.NIES2119_03440"/>
<dbReference type="Proteomes" id="UP000185860">
    <property type="component" value="Unassembled WGS sequence"/>
</dbReference>
<keyword evidence="2" id="KW-0548">Nucleotidyltransferase</keyword>
<dbReference type="Gene3D" id="3.90.550.10">
    <property type="entry name" value="Spore Coat Polysaccharide Biosynthesis Protein SpsA, Chain A"/>
    <property type="match status" value="1"/>
</dbReference>
<evidence type="ECO:0000256" key="1">
    <source>
        <dbReference type="ARBA" id="ARBA00022679"/>
    </source>
</evidence>
<dbReference type="InterPro" id="IPR025877">
    <property type="entry name" value="MobA-like_NTP_Trfase"/>
</dbReference>
<dbReference type="PANTHER" id="PTHR43584">
    <property type="entry name" value="NUCLEOTIDYL TRANSFERASE"/>
    <property type="match status" value="1"/>
</dbReference>
<dbReference type="EMBL" id="MRCE01000003">
    <property type="protein sequence ID" value="OKH40013.1"/>
    <property type="molecule type" value="Genomic_DNA"/>
</dbReference>
<dbReference type="PANTHER" id="PTHR43584:SF8">
    <property type="entry name" value="N-ACETYLMURAMATE ALPHA-1-PHOSPHATE URIDYLYLTRANSFERASE"/>
    <property type="match status" value="1"/>
</dbReference>
<evidence type="ECO:0000313" key="4">
    <source>
        <dbReference type="EMBL" id="OKH40013.1"/>
    </source>
</evidence>
<dbReference type="InterPro" id="IPR029044">
    <property type="entry name" value="Nucleotide-diphossugar_trans"/>
</dbReference>
<protein>
    <recommendedName>
        <fullName evidence="3">MobA-like NTP transferase domain-containing protein</fullName>
    </recommendedName>
</protein>
<dbReference type="SUPFAM" id="SSF53448">
    <property type="entry name" value="Nucleotide-diphospho-sugar transferases"/>
    <property type="match status" value="1"/>
</dbReference>
<accession>A0A1U7IRJ8</accession>